<dbReference type="Proteomes" id="UP000836841">
    <property type="component" value="Chromosome 3"/>
</dbReference>
<comment type="similarity">
    <text evidence="1">Belongs to the peptidase C19 family.</text>
</comment>
<sequence>MVEKVFGGRLACQLNCCYAISEISKWNYLGKRIHGLGSGLRNDRQASYLNSTLQCLTHTELLMDLLNSYHCENPTFCALRALRNHIHEALTTSQDSISPDEFLDHVNRISTRFLPYQQEDAYEFLMALLDNLECCCPLYQIRHIALKEINIVQHVFGGVLISLLRCCNCSSVSETFENSLGLSLVIEDVDNISSALELFTRVETFEEKFSCDDCKKTVSKEKKFFLDKLPRVATLHLKRFAINQGKMQKICKAVTVPFELDLKRFMRDQHRQVDATNYYLYAFVEHVGTSVEFGHYISYVRSSPKAWHKFDDAEVSRIDEDSVQTENSYILFYAREDTLEDSSMATLHLEIDRGTNGDEPDHVLKVQNQDSSPKPRDLLLSAAECSLKPRLDIDRGTNGDEPDHVLKVQNQDSSPKPQDLLLSAAECSLKPRLDIDRGTIGDDLFDVPSDLFDVHAAQERITKLFEKLKTHKLDDDKQEWDAKRQLQKAEMKKKRDAENKRREELKNQKGKGNKKNGEVGKK</sequence>
<evidence type="ECO:0000259" key="3">
    <source>
        <dbReference type="PROSITE" id="PS50235"/>
    </source>
</evidence>
<dbReference type="EMBL" id="OU466859">
    <property type="protein sequence ID" value="CAH2055313.1"/>
    <property type="molecule type" value="Genomic_DNA"/>
</dbReference>
<feature type="compositionally biased region" description="Basic and acidic residues" evidence="2">
    <location>
        <begin position="474"/>
        <end position="507"/>
    </location>
</feature>
<dbReference type="InterPro" id="IPR050164">
    <property type="entry name" value="Peptidase_C19"/>
</dbReference>
<accession>A0AAU9S1T3</accession>
<gene>
    <name evidence="4" type="ORF">TAV2_LOCUS8890</name>
</gene>
<dbReference type="InterPro" id="IPR028889">
    <property type="entry name" value="USP"/>
</dbReference>
<reference evidence="4 5" key="1">
    <citation type="submission" date="2022-03" db="EMBL/GenBank/DDBJ databases">
        <authorList>
            <person name="Nunn A."/>
            <person name="Chopra R."/>
            <person name="Nunn A."/>
            <person name="Contreras Garrido A."/>
        </authorList>
    </citation>
    <scope>NUCLEOTIDE SEQUENCE [LARGE SCALE GENOMIC DNA]</scope>
</reference>
<dbReference type="InterPro" id="IPR018200">
    <property type="entry name" value="USP_CS"/>
</dbReference>
<dbReference type="GO" id="GO:0005634">
    <property type="term" value="C:nucleus"/>
    <property type="evidence" value="ECO:0007669"/>
    <property type="project" value="TreeGrafter"/>
</dbReference>
<dbReference type="GO" id="GO:0016579">
    <property type="term" value="P:protein deubiquitination"/>
    <property type="evidence" value="ECO:0007669"/>
    <property type="project" value="InterPro"/>
</dbReference>
<feature type="region of interest" description="Disordered" evidence="2">
    <location>
        <begin position="391"/>
        <end position="418"/>
    </location>
</feature>
<name>A0AAU9S1T3_THLAR</name>
<feature type="region of interest" description="Disordered" evidence="2">
    <location>
        <begin position="474"/>
        <end position="522"/>
    </location>
</feature>
<feature type="compositionally biased region" description="Basic and acidic residues" evidence="2">
    <location>
        <begin position="391"/>
        <end position="406"/>
    </location>
</feature>
<dbReference type="GO" id="GO:0005829">
    <property type="term" value="C:cytosol"/>
    <property type="evidence" value="ECO:0007669"/>
    <property type="project" value="TreeGrafter"/>
</dbReference>
<dbReference type="AlphaFoldDB" id="A0AAU9S1T3"/>
<dbReference type="GO" id="GO:0004843">
    <property type="term" value="F:cysteine-type deubiquitinase activity"/>
    <property type="evidence" value="ECO:0007669"/>
    <property type="project" value="InterPro"/>
</dbReference>
<dbReference type="SUPFAM" id="SSF54001">
    <property type="entry name" value="Cysteine proteinases"/>
    <property type="match status" value="1"/>
</dbReference>
<dbReference type="PANTHER" id="PTHR24006">
    <property type="entry name" value="UBIQUITIN CARBOXYL-TERMINAL HYDROLASE"/>
    <property type="match status" value="1"/>
</dbReference>
<dbReference type="InterPro" id="IPR001394">
    <property type="entry name" value="Peptidase_C19_UCH"/>
</dbReference>
<evidence type="ECO:0000313" key="5">
    <source>
        <dbReference type="Proteomes" id="UP000836841"/>
    </source>
</evidence>
<organism evidence="4 5">
    <name type="scientific">Thlaspi arvense</name>
    <name type="common">Field penny-cress</name>
    <dbReference type="NCBI Taxonomy" id="13288"/>
    <lineage>
        <taxon>Eukaryota</taxon>
        <taxon>Viridiplantae</taxon>
        <taxon>Streptophyta</taxon>
        <taxon>Embryophyta</taxon>
        <taxon>Tracheophyta</taxon>
        <taxon>Spermatophyta</taxon>
        <taxon>Magnoliopsida</taxon>
        <taxon>eudicotyledons</taxon>
        <taxon>Gunneridae</taxon>
        <taxon>Pentapetalae</taxon>
        <taxon>rosids</taxon>
        <taxon>malvids</taxon>
        <taxon>Brassicales</taxon>
        <taxon>Brassicaceae</taxon>
        <taxon>Thlaspideae</taxon>
        <taxon>Thlaspi</taxon>
    </lineage>
</organism>
<dbReference type="PROSITE" id="PS50235">
    <property type="entry name" value="USP_3"/>
    <property type="match status" value="1"/>
</dbReference>
<evidence type="ECO:0000256" key="1">
    <source>
        <dbReference type="ARBA" id="ARBA00009085"/>
    </source>
</evidence>
<dbReference type="PROSITE" id="PS00973">
    <property type="entry name" value="USP_2"/>
    <property type="match status" value="1"/>
</dbReference>
<dbReference type="PANTHER" id="PTHR24006:SF747">
    <property type="entry name" value="UBIQUITIN CARBOXYL-TERMINAL HYDROLASE 20"/>
    <property type="match status" value="1"/>
</dbReference>
<evidence type="ECO:0000256" key="2">
    <source>
        <dbReference type="SAM" id="MobiDB-lite"/>
    </source>
</evidence>
<feature type="domain" description="USP" evidence="3">
    <location>
        <begin position="38"/>
        <end position="336"/>
    </location>
</feature>
<protein>
    <recommendedName>
        <fullName evidence="3">USP domain-containing protein</fullName>
    </recommendedName>
</protein>
<dbReference type="Gene3D" id="3.90.70.10">
    <property type="entry name" value="Cysteine proteinases"/>
    <property type="match status" value="1"/>
</dbReference>
<proteinExistence type="inferred from homology"/>
<dbReference type="InterPro" id="IPR038765">
    <property type="entry name" value="Papain-like_cys_pep_sf"/>
</dbReference>
<dbReference type="Pfam" id="PF00443">
    <property type="entry name" value="UCH"/>
    <property type="match status" value="1"/>
</dbReference>
<keyword evidence="5" id="KW-1185">Reference proteome</keyword>
<evidence type="ECO:0000313" key="4">
    <source>
        <dbReference type="EMBL" id="CAH2055313.1"/>
    </source>
</evidence>